<dbReference type="EMBL" id="FONN01000017">
    <property type="protein sequence ID" value="SFF18976.1"/>
    <property type="molecule type" value="Genomic_DNA"/>
</dbReference>
<evidence type="ECO:0000313" key="2">
    <source>
        <dbReference type="Proteomes" id="UP000183410"/>
    </source>
</evidence>
<keyword evidence="2" id="KW-1185">Reference proteome</keyword>
<reference evidence="2" key="1">
    <citation type="submission" date="2016-10" db="EMBL/GenBank/DDBJ databases">
        <authorList>
            <person name="Varghese N."/>
            <person name="Submissions S."/>
        </authorList>
    </citation>
    <scope>NUCLEOTIDE SEQUENCE [LARGE SCALE GENOMIC DNA]</scope>
    <source>
        <strain evidence="2">CGMCC 1.10223</strain>
    </source>
</reference>
<dbReference type="AlphaFoldDB" id="A0A1I2GQP8"/>
<organism evidence="1 2">
    <name type="scientific">Paenibacillus algorifonticola</name>
    <dbReference type="NCBI Taxonomy" id="684063"/>
    <lineage>
        <taxon>Bacteria</taxon>
        <taxon>Bacillati</taxon>
        <taxon>Bacillota</taxon>
        <taxon>Bacilli</taxon>
        <taxon>Bacillales</taxon>
        <taxon>Paenibacillaceae</taxon>
        <taxon>Paenibacillus</taxon>
    </lineage>
</organism>
<proteinExistence type="predicted"/>
<name>A0A1I2GQP8_9BACL</name>
<accession>A0A1I2GQP8</accession>
<gene>
    <name evidence="1" type="ORF">SAMN04487969_11737</name>
</gene>
<evidence type="ECO:0000313" key="1">
    <source>
        <dbReference type="EMBL" id="SFF18976.1"/>
    </source>
</evidence>
<protein>
    <submittedName>
        <fullName evidence="1">Uncharacterized protein</fullName>
    </submittedName>
</protein>
<dbReference type="Proteomes" id="UP000183410">
    <property type="component" value="Unassembled WGS sequence"/>
</dbReference>
<sequence length="43" mass="4802">MGNIQFVSEITAILLNELSIFQKTIEGHMKSLLCTCNRTGQAF</sequence>